<dbReference type="PANTHER" id="PTHR24251">
    <property type="entry name" value="OVOCHYMASE-RELATED"/>
    <property type="match status" value="1"/>
</dbReference>
<dbReference type="EMBL" id="CAJNDS010002290">
    <property type="protein sequence ID" value="CAE7412619.1"/>
    <property type="molecule type" value="Genomic_DNA"/>
</dbReference>
<evidence type="ECO:0000313" key="2">
    <source>
        <dbReference type="EMBL" id="CAE7412619.1"/>
    </source>
</evidence>
<proteinExistence type="predicted"/>
<evidence type="ECO:0000256" key="1">
    <source>
        <dbReference type="ARBA" id="ARBA00022737"/>
    </source>
</evidence>
<dbReference type="SUPFAM" id="SSF49854">
    <property type="entry name" value="Spermadhesin, CUB domain"/>
    <property type="match status" value="2"/>
</dbReference>
<dbReference type="OrthoDB" id="429618at2759"/>
<keyword evidence="3" id="KW-1185">Reference proteome</keyword>
<feature type="non-terminal residue" evidence="2">
    <location>
        <position position="1"/>
    </location>
</feature>
<dbReference type="InterPro" id="IPR035914">
    <property type="entry name" value="Sperma_CUB_dom_sf"/>
</dbReference>
<dbReference type="AlphaFoldDB" id="A0A812QZJ1"/>
<dbReference type="Proteomes" id="UP000604046">
    <property type="component" value="Unassembled WGS sequence"/>
</dbReference>
<evidence type="ECO:0000313" key="3">
    <source>
        <dbReference type="Proteomes" id="UP000604046"/>
    </source>
</evidence>
<protein>
    <recommendedName>
        <fullName evidence="4">CUB domain-containing protein</fullName>
    </recommendedName>
</protein>
<sequence>WEVTYGFAPEIESIDEQHTAAEAGLSASHFQSVPYIPMSDLPRSCSMDPDGCISSTGYQDIGGQYPDNDACTIAVASDNMQAIDVVAFSTEAGKDRLLVNGVAYDGSTGPVDIVPTADITWSSDAQTVVSQILAGRSALERCQVWVLESGSCRVDGACISSSNFPNAYPNNDRCVFSAAFDPRRPRVIDVASFATELDWDILTIDGVQFSGTGGPAGVLPRERITWAADESVTDSGWKICLAAAEAALAWRVASGSCSMDPDGCISSTGYQDIGGQYPDNDACTIAVASDNMQAIDVVAFSTEAGKDRLLVNGVAYDGSTGPVDIVPTADITWSSDGGVTDSGWKICPGSVWVLESGSCRVDGACISSSNFPNAYPNNDRCVFSAAFDPRRPRVIDVASFATELDWDILTIDGVQFSGTGGPAGVLPRERITWAADESVTDSGWKICLAAAEAALAWRVASGSCSMDPDGCISSTGYQDIGGQYPDNDACTIAVASDNMQAIDVVAFSTEAGKDRLLVNGVAYDGSTGPVDIVPTADITWSSDGGVTDSGWKICLRTVWVLESGSCRVDGACISSSNFPNAYPNNDRCVFSAAFDPRRGAQG</sequence>
<keyword evidence="1" id="KW-0677">Repeat</keyword>
<name>A0A812QZJ1_9DINO</name>
<organism evidence="2 3">
    <name type="scientific">Symbiodinium natans</name>
    <dbReference type="NCBI Taxonomy" id="878477"/>
    <lineage>
        <taxon>Eukaryota</taxon>
        <taxon>Sar</taxon>
        <taxon>Alveolata</taxon>
        <taxon>Dinophyceae</taxon>
        <taxon>Suessiales</taxon>
        <taxon>Symbiodiniaceae</taxon>
        <taxon>Symbiodinium</taxon>
    </lineage>
</organism>
<comment type="caution">
    <text evidence="2">The sequence shown here is derived from an EMBL/GenBank/DDBJ whole genome shotgun (WGS) entry which is preliminary data.</text>
</comment>
<gene>
    <name evidence="2" type="ORF">SNAT2548_LOCUS22439</name>
</gene>
<reference evidence="2" key="1">
    <citation type="submission" date="2021-02" db="EMBL/GenBank/DDBJ databases">
        <authorList>
            <person name="Dougan E. K."/>
            <person name="Rhodes N."/>
            <person name="Thang M."/>
            <person name="Chan C."/>
        </authorList>
    </citation>
    <scope>NUCLEOTIDE SEQUENCE</scope>
</reference>
<evidence type="ECO:0008006" key="4">
    <source>
        <dbReference type="Google" id="ProtNLM"/>
    </source>
</evidence>
<accession>A0A812QZJ1</accession>